<evidence type="ECO:0000256" key="1">
    <source>
        <dbReference type="SAM" id="MobiDB-lite"/>
    </source>
</evidence>
<dbReference type="Proteomes" id="UP000016648">
    <property type="component" value="Unassembled WGS sequence"/>
</dbReference>
<name>U2P3J5_9BACT</name>
<sequence>MKLFSNLFKKKEKTGPEAAVVEEERPTFGAQGPADEEPAQPDEPSPSLLDAFNRLQQQVDESPEDTALLIRMAEIACQLKDYVAMQDACERAIVVDSSLLRAHHLYAEACQAQHDVINAIAMSTKAIMLLEGQDTTYPQAADLYRLRGELLMRVGDKAGAEADMQKSVSVEPVRPAR</sequence>
<dbReference type="PATRIC" id="fig|1115809.3.peg.1909"/>
<protein>
    <recommendedName>
        <fullName evidence="4">Tetratricopeptide repeat protein</fullName>
    </recommendedName>
</protein>
<feature type="region of interest" description="Disordered" evidence="1">
    <location>
        <begin position="1"/>
        <end position="47"/>
    </location>
</feature>
<dbReference type="EMBL" id="AWEY01000033">
    <property type="protein sequence ID" value="ERK38756.1"/>
    <property type="molecule type" value="Genomic_DNA"/>
</dbReference>
<dbReference type="AlphaFoldDB" id="U2P3J5"/>
<evidence type="ECO:0008006" key="4">
    <source>
        <dbReference type="Google" id="ProtNLM"/>
    </source>
</evidence>
<reference evidence="2 3" key="1">
    <citation type="submission" date="2013-08" db="EMBL/GenBank/DDBJ databases">
        <authorList>
            <person name="Durkin A.S."/>
            <person name="Haft D.R."/>
            <person name="McCorrison J."/>
            <person name="Torralba M."/>
            <person name="Gillis M."/>
            <person name="Haft D.H."/>
            <person name="Methe B."/>
            <person name="Sutton G."/>
            <person name="Nelson K.E."/>
        </authorList>
    </citation>
    <scope>NUCLEOTIDE SEQUENCE [LARGE SCALE GENOMIC DNA]</scope>
    <source>
        <strain evidence="2 3">F0067</strain>
    </source>
</reference>
<accession>U2P3J5</accession>
<gene>
    <name evidence="2" type="ORF">HMPREF9135_1561</name>
</gene>
<comment type="caution">
    <text evidence="2">The sequence shown here is derived from an EMBL/GenBank/DDBJ whole genome shotgun (WGS) entry which is preliminary data.</text>
</comment>
<evidence type="ECO:0000313" key="3">
    <source>
        <dbReference type="Proteomes" id="UP000016648"/>
    </source>
</evidence>
<keyword evidence="3" id="KW-1185">Reference proteome</keyword>
<dbReference type="Gene3D" id="1.25.40.10">
    <property type="entry name" value="Tetratricopeptide repeat domain"/>
    <property type="match status" value="1"/>
</dbReference>
<dbReference type="SUPFAM" id="SSF48452">
    <property type="entry name" value="TPR-like"/>
    <property type="match status" value="1"/>
</dbReference>
<evidence type="ECO:0000313" key="2">
    <source>
        <dbReference type="EMBL" id="ERK38756.1"/>
    </source>
</evidence>
<dbReference type="InterPro" id="IPR011990">
    <property type="entry name" value="TPR-like_helical_dom_sf"/>
</dbReference>
<dbReference type="RefSeq" id="WP_021590202.1">
    <property type="nucleotide sequence ID" value="NZ_AWEY01000033.1"/>
</dbReference>
<proteinExistence type="predicted"/>
<organism evidence="2 3">
    <name type="scientific">Segatella baroniae F0067</name>
    <dbReference type="NCBI Taxonomy" id="1115809"/>
    <lineage>
        <taxon>Bacteria</taxon>
        <taxon>Pseudomonadati</taxon>
        <taxon>Bacteroidota</taxon>
        <taxon>Bacteroidia</taxon>
        <taxon>Bacteroidales</taxon>
        <taxon>Prevotellaceae</taxon>
        <taxon>Segatella</taxon>
    </lineage>
</organism>